<sequence length="362" mass="40148">MFQSLISQPFGVLWRSALVKAPRLTPIQVLKWTDPEGPFPIYVELPSRGDYKIPVYIFIKKNLTAAEAEKLPVIIDFHGGGFVLGSCLEQAPFCSRLARELGAVVITVDYRMGPIYKFPAAIEDAEDVLRAVLEPSHPSGVALRESIRKKIVENAHLDTSRVSVSGFSSGGNLALNLALSLTEETERTWPSIFGATYQHPVPFLLYYPSFDSRQLPSERPKKSLIAESEGTPGTSKRSFWAATDDLLAPTYLPRDMAGHPRASPGLAAVAAVHSAARMLLVLPENDSLADQSEAWVKKVQEDGTRTKHLRVERYPAMKHGWTQFPDSFLKDEEKQAKIEVFGKTIEFVRGIWAGDESVLKTD</sequence>
<dbReference type="InterPro" id="IPR050466">
    <property type="entry name" value="Carboxylest/Gibb_receptor"/>
</dbReference>
<dbReference type="InterPro" id="IPR013094">
    <property type="entry name" value="AB_hydrolase_3"/>
</dbReference>
<dbReference type="EMBL" id="MU004241">
    <property type="protein sequence ID" value="KAF2665212.1"/>
    <property type="molecule type" value="Genomic_DNA"/>
</dbReference>
<feature type="region of interest" description="Disordered" evidence="1">
    <location>
        <begin position="218"/>
        <end position="237"/>
    </location>
</feature>
<keyword evidence="3" id="KW-0378">Hydrolase</keyword>
<organism evidence="3 4">
    <name type="scientific">Microthyrium microscopicum</name>
    <dbReference type="NCBI Taxonomy" id="703497"/>
    <lineage>
        <taxon>Eukaryota</taxon>
        <taxon>Fungi</taxon>
        <taxon>Dikarya</taxon>
        <taxon>Ascomycota</taxon>
        <taxon>Pezizomycotina</taxon>
        <taxon>Dothideomycetes</taxon>
        <taxon>Dothideomycetes incertae sedis</taxon>
        <taxon>Microthyriales</taxon>
        <taxon>Microthyriaceae</taxon>
        <taxon>Microthyrium</taxon>
    </lineage>
</organism>
<evidence type="ECO:0000259" key="2">
    <source>
        <dbReference type="Pfam" id="PF07859"/>
    </source>
</evidence>
<dbReference type="PANTHER" id="PTHR23024:SF24">
    <property type="entry name" value="ALPHA_BETA HYDROLASE FOLD-3 DOMAIN-CONTAINING PROTEIN"/>
    <property type="match status" value="1"/>
</dbReference>
<protein>
    <submittedName>
        <fullName evidence="3">Alpha/beta-hydrolase</fullName>
    </submittedName>
</protein>
<accession>A0A6A6TZE6</accession>
<evidence type="ECO:0000256" key="1">
    <source>
        <dbReference type="SAM" id="MobiDB-lite"/>
    </source>
</evidence>
<evidence type="ECO:0000313" key="4">
    <source>
        <dbReference type="Proteomes" id="UP000799302"/>
    </source>
</evidence>
<proteinExistence type="predicted"/>
<keyword evidence="4" id="KW-1185">Reference proteome</keyword>
<dbReference type="AlphaFoldDB" id="A0A6A6TZE6"/>
<dbReference type="InterPro" id="IPR029058">
    <property type="entry name" value="AB_hydrolase_fold"/>
</dbReference>
<dbReference type="Gene3D" id="3.40.50.1820">
    <property type="entry name" value="alpha/beta hydrolase"/>
    <property type="match status" value="1"/>
</dbReference>
<dbReference type="Proteomes" id="UP000799302">
    <property type="component" value="Unassembled WGS sequence"/>
</dbReference>
<dbReference type="GO" id="GO:0016787">
    <property type="term" value="F:hydrolase activity"/>
    <property type="evidence" value="ECO:0007669"/>
    <property type="project" value="UniProtKB-KW"/>
</dbReference>
<dbReference type="Pfam" id="PF07859">
    <property type="entry name" value="Abhydrolase_3"/>
    <property type="match status" value="1"/>
</dbReference>
<dbReference type="PANTHER" id="PTHR23024">
    <property type="entry name" value="ARYLACETAMIDE DEACETYLASE"/>
    <property type="match status" value="1"/>
</dbReference>
<dbReference type="OrthoDB" id="408631at2759"/>
<dbReference type="SUPFAM" id="SSF53474">
    <property type="entry name" value="alpha/beta-Hydrolases"/>
    <property type="match status" value="1"/>
</dbReference>
<feature type="domain" description="Alpha/beta hydrolase fold-3" evidence="2">
    <location>
        <begin position="75"/>
        <end position="322"/>
    </location>
</feature>
<reference evidence="3" key="1">
    <citation type="journal article" date="2020" name="Stud. Mycol.">
        <title>101 Dothideomycetes genomes: a test case for predicting lifestyles and emergence of pathogens.</title>
        <authorList>
            <person name="Haridas S."/>
            <person name="Albert R."/>
            <person name="Binder M."/>
            <person name="Bloem J."/>
            <person name="Labutti K."/>
            <person name="Salamov A."/>
            <person name="Andreopoulos B."/>
            <person name="Baker S."/>
            <person name="Barry K."/>
            <person name="Bills G."/>
            <person name="Bluhm B."/>
            <person name="Cannon C."/>
            <person name="Castanera R."/>
            <person name="Culley D."/>
            <person name="Daum C."/>
            <person name="Ezra D."/>
            <person name="Gonzalez J."/>
            <person name="Henrissat B."/>
            <person name="Kuo A."/>
            <person name="Liang C."/>
            <person name="Lipzen A."/>
            <person name="Lutzoni F."/>
            <person name="Magnuson J."/>
            <person name="Mondo S."/>
            <person name="Nolan M."/>
            <person name="Ohm R."/>
            <person name="Pangilinan J."/>
            <person name="Park H.-J."/>
            <person name="Ramirez L."/>
            <person name="Alfaro M."/>
            <person name="Sun H."/>
            <person name="Tritt A."/>
            <person name="Yoshinaga Y."/>
            <person name="Zwiers L.-H."/>
            <person name="Turgeon B."/>
            <person name="Goodwin S."/>
            <person name="Spatafora J."/>
            <person name="Crous P."/>
            <person name="Grigoriev I."/>
        </authorList>
    </citation>
    <scope>NUCLEOTIDE SEQUENCE</scope>
    <source>
        <strain evidence="3">CBS 115976</strain>
    </source>
</reference>
<gene>
    <name evidence="3" type="ORF">BT63DRAFT_406390</name>
</gene>
<evidence type="ECO:0000313" key="3">
    <source>
        <dbReference type="EMBL" id="KAF2665212.1"/>
    </source>
</evidence>
<name>A0A6A6TZE6_9PEZI</name>